<feature type="compositionally biased region" description="Low complexity" evidence="1">
    <location>
        <begin position="1"/>
        <end position="11"/>
    </location>
</feature>
<sequence length="196" mass="22322">MENEAVVAVVAEPKKRGRPKKTAENAAPVMDRPAMRTEMRERDPRAEAERRAAEIMGHIGNLDEGTDDFYVDPSKIPDGWTYEWKRRTVYGQEDPAYQVQLSRTGWTEVPASRHPEMMPVAGGFKTIERKGQILMERPQMITDQVVQLNNRRARDQVRVKEQQLNSAPDGQFGRDHAQAKAKINKSYEPVPIPGDK</sequence>
<dbReference type="EMBL" id="LR797372">
    <property type="protein sequence ID" value="CAB4211056.1"/>
    <property type="molecule type" value="Genomic_DNA"/>
</dbReference>
<evidence type="ECO:0000313" key="3">
    <source>
        <dbReference type="EMBL" id="CAB4168599.1"/>
    </source>
</evidence>
<protein>
    <submittedName>
        <fullName evidence="3">Uncharacterized protein</fullName>
    </submittedName>
</protein>
<evidence type="ECO:0000313" key="4">
    <source>
        <dbReference type="EMBL" id="CAB4181268.1"/>
    </source>
</evidence>
<name>A0A6J5P9N4_9CAUD</name>
<evidence type="ECO:0000313" key="5">
    <source>
        <dbReference type="EMBL" id="CAB4195906.1"/>
    </source>
</evidence>
<feature type="compositionally biased region" description="Basic and acidic residues" evidence="1">
    <location>
        <begin position="33"/>
        <end position="49"/>
    </location>
</feature>
<evidence type="ECO:0000313" key="2">
    <source>
        <dbReference type="EMBL" id="CAB4155832.1"/>
    </source>
</evidence>
<dbReference type="EMBL" id="LR796633">
    <property type="protein sequence ID" value="CAB4155832.1"/>
    <property type="molecule type" value="Genomic_DNA"/>
</dbReference>
<gene>
    <name evidence="4" type="ORF">UFOVP1069_25</name>
    <name evidence="5" type="ORF">UFOVP1301_42</name>
    <name evidence="6" type="ORF">UFOVP1415_72</name>
    <name evidence="2" type="ORF">UFOVP663_27</name>
    <name evidence="3" type="ORF">UFOVP894_3</name>
</gene>
<evidence type="ECO:0000313" key="6">
    <source>
        <dbReference type="EMBL" id="CAB4211056.1"/>
    </source>
</evidence>
<feature type="region of interest" description="Disordered" evidence="1">
    <location>
        <begin position="155"/>
        <end position="196"/>
    </location>
</feature>
<feature type="region of interest" description="Disordered" evidence="1">
    <location>
        <begin position="1"/>
        <end position="49"/>
    </location>
</feature>
<dbReference type="EMBL" id="LR796833">
    <property type="protein sequence ID" value="CAB4168599.1"/>
    <property type="molecule type" value="Genomic_DNA"/>
</dbReference>
<proteinExistence type="predicted"/>
<organism evidence="3">
    <name type="scientific">uncultured Caudovirales phage</name>
    <dbReference type="NCBI Taxonomy" id="2100421"/>
    <lineage>
        <taxon>Viruses</taxon>
        <taxon>Duplodnaviria</taxon>
        <taxon>Heunggongvirae</taxon>
        <taxon>Uroviricota</taxon>
        <taxon>Caudoviricetes</taxon>
        <taxon>Peduoviridae</taxon>
        <taxon>Maltschvirus</taxon>
        <taxon>Maltschvirus maltsch</taxon>
    </lineage>
</organism>
<dbReference type="EMBL" id="LR797012">
    <property type="protein sequence ID" value="CAB4181268.1"/>
    <property type="molecule type" value="Genomic_DNA"/>
</dbReference>
<accession>A0A6J5P9N4</accession>
<reference evidence="3" key="1">
    <citation type="submission" date="2020-05" db="EMBL/GenBank/DDBJ databases">
        <authorList>
            <person name="Chiriac C."/>
            <person name="Salcher M."/>
            <person name="Ghai R."/>
            <person name="Kavagutti S V."/>
        </authorList>
    </citation>
    <scope>NUCLEOTIDE SEQUENCE</scope>
</reference>
<dbReference type="EMBL" id="LR797249">
    <property type="protein sequence ID" value="CAB4195906.1"/>
    <property type="molecule type" value="Genomic_DNA"/>
</dbReference>
<evidence type="ECO:0000256" key="1">
    <source>
        <dbReference type="SAM" id="MobiDB-lite"/>
    </source>
</evidence>